<gene>
    <name evidence="2" type="ORF">RISW2_14920</name>
</gene>
<evidence type="ECO:0000313" key="3">
    <source>
        <dbReference type="Proteomes" id="UP000023430"/>
    </source>
</evidence>
<dbReference type="EMBL" id="JAME01000036">
    <property type="protein sequence ID" value="ETX27290.1"/>
    <property type="molecule type" value="Genomic_DNA"/>
</dbReference>
<dbReference type="AlphaFoldDB" id="X7F397"/>
<dbReference type="eggNOG" id="ENOG502Z8DX">
    <property type="taxonomic scope" value="Bacteria"/>
</dbReference>
<dbReference type="Pfam" id="PF12224">
    <property type="entry name" value="Amidoligase_2"/>
    <property type="match status" value="1"/>
</dbReference>
<keyword evidence="3" id="KW-1185">Reference proteome</keyword>
<dbReference type="RefSeq" id="WP_043774063.1">
    <property type="nucleotide sequence ID" value="NZ_JAME01000036.1"/>
</dbReference>
<proteinExistence type="predicted"/>
<feature type="region of interest" description="Disordered" evidence="1">
    <location>
        <begin position="1"/>
        <end position="21"/>
    </location>
</feature>
<evidence type="ECO:0008006" key="4">
    <source>
        <dbReference type="Google" id="ProtNLM"/>
    </source>
</evidence>
<organism evidence="2 3">
    <name type="scientific">Roseivivax isoporae LMG 25204</name>
    <dbReference type="NCBI Taxonomy" id="1449351"/>
    <lineage>
        <taxon>Bacteria</taxon>
        <taxon>Pseudomonadati</taxon>
        <taxon>Pseudomonadota</taxon>
        <taxon>Alphaproteobacteria</taxon>
        <taxon>Rhodobacterales</taxon>
        <taxon>Roseobacteraceae</taxon>
        <taxon>Roseivivax</taxon>
    </lineage>
</organism>
<dbReference type="PATRIC" id="fig|1449351.3.peg.3853"/>
<dbReference type="InterPro" id="IPR022025">
    <property type="entry name" value="Amidoligase_2"/>
</dbReference>
<reference evidence="2 3" key="1">
    <citation type="submission" date="2014-01" db="EMBL/GenBank/DDBJ databases">
        <title>Roseivivax isoporae LMG 25204 Genome Sequencing.</title>
        <authorList>
            <person name="Lai Q."/>
            <person name="Li G."/>
            <person name="Shao Z."/>
        </authorList>
    </citation>
    <scope>NUCLEOTIDE SEQUENCE [LARGE SCALE GENOMIC DNA]</scope>
    <source>
        <strain evidence="2 3">LMG 25204</strain>
    </source>
</reference>
<protein>
    <recommendedName>
        <fullName evidence="4">Amidoligase enzyme</fullName>
    </recommendedName>
</protein>
<name>X7F397_9RHOB</name>
<comment type="caution">
    <text evidence="2">The sequence shown here is derived from an EMBL/GenBank/DDBJ whole genome shotgun (WGS) entry which is preliminary data.</text>
</comment>
<accession>X7F397</accession>
<dbReference type="Proteomes" id="UP000023430">
    <property type="component" value="Unassembled WGS sequence"/>
</dbReference>
<evidence type="ECO:0000256" key="1">
    <source>
        <dbReference type="SAM" id="MobiDB-lite"/>
    </source>
</evidence>
<evidence type="ECO:0000313" key="2">
    <source>
        <dbReference type="EMBL" id="ETX27290.1"/>
    </source>
</evidence>
<dbReference type="STRING" id="1449351.RISW2_14920"/>
<sequence>MSQPPDIQDLPEPNTAEGTPRRVGVEIELGGLPETQVADIVRDTFGGEIARREDKGLVVEGGELGDMEVYLDTAYLGRPEGKFAESVHNVARTVVPVEIVTQPIEPARIADLDRLVVRLRDAGATGTSAGLFLGFGVHFNPEIVAPEIDRVLPVVTVFALCEDALRREMGIDIARRVLPFIETYPRPLLDGLAADSRPGDMTALIDLYLERAPSRNHGLDMTCLFAHLDRDRVATRMDMGLVSARPTYHYRLPDCRIDEPDWSLALEWNRWVRIERLAADAGLVGALCREWRAHRAALATLRSDWTRHVTEKLGAFA</sequence>